<dbReference type="GO" id="GO:0022857">
    <property type="term" value="F:transmembrane transporter activity"/>
    <property type="evidence" value="ECO:0007669"/>
    <property type="project" value="UniProtKB-UniRule"/>
</dbReference>
<evidence type="ECO:0000256" key="6">
    <source>
        <dbReference type="ARBA" id="ARBA00022989"/>
    </source>
</evidence>
<comment type="similarity">
    <text evidence="8 9">Belongs to the TRAP transporter small permease family.</text>
</comment>
<keyword evidence="4 9" id="KW-0997">Cell inner membrane</keyword>
<keyword evidence="11" id="KW-0614">Plasmid</keyword>
<organism evidence="11 12">
    <name type="scientific">Qingshengfaniella alkalisoli</name>
    <dbReference type="NCBI Taxonomy" id="2599296"/>
    <lineage>
        <taxon>Bacteria</taxon>
        <taxon>Pseudomonadati</taxon>
        <taxon>Pseudomonadota</taxon>
        <taxon>Alphaproteobacteria</taxon>
        <taxon>Rhodobacterales</taxon>
        <taxon>Paracoccaceae</taxon>
        <taxon>Qingshengfaniella</taxon>
    </lineage>
</organism>
<evidence type="ECO:0000256" key="4">
    <source>
        <dbReference type="ARBA" id="ARBA00022519"/>
    </source>
</evidence>
<feature type="transmembrane region" description="Helical" evidence="9">
    <location>
        <begin position="29"/>
        <end position="47"/>
    </location>
</feature>
<dbReference type="KEGG" id="lit:FPZ52_14870"/>
<feature type="transmembrane region" description="Helical" evidence="9">
    <location>
        <begin position="127"/>
        <end position="147"/>
    </location>
</feature>
<proteinExistence type="inferred from homology"/>
<dbReference type="PANTHER" id="PTHR35011:SF11">
    <property type="entry name" value="TRAP TRANSPORTER SMALL PERMEASE PROTEIN"/>
    <property type="match status" value="1"/>
</dbReference>
<comment type="subcellular location">
    <subcellularLocation>
        <location evidence="1 9">Cell inner membrane</location>
        <topology evidence="1 9">Multi-pass membrane protein</topology>
    </subcellularLocation>
</comment>
<comment type="caution">
    <text evidence="9">Lacks conserved residue(s) required for the propagation of feature annotation.</text>
</comment>
<keyword evidence="7 9" id="KW-0472">Membrane</keyword>
<evidence type="ECO:0000313" key="12">
    <source>
        <dbReference type="Proteomes" id="UP000318483"/>
    </source>
</evidence>
<dbReference type="EMBL" id="CP042263">
    <property type="protein sequence ID" value="QDY71026.1"/>
    <property type="molecule type" value="Genomic_DNA"/>
</dbReference>
<evidence type="ECO:0000256" key="5">
    <source>
        <dbReference type="ARBA" id="ARBA00022692"/>
    </source>
</evidence>
<name>A0A5B8IBY4_9RHOB</name>
<keyword evidence="12" id="KW-1185">Reference proteome</keyword>
<dbReference type="AlphaFoldDB" id="A0A5B8IBY4"/>
<keyword evidence="3" id="KW-1003">Cell membrane</keyword>
<accession>A0A5B8IBY4</accession>
<feature type="transmembrane region" description="Helical" evidence="9">
    <location>
        <begin position="68"/>
        <end position="91"/>
    </location>
</feature>
<comment type="function">
    <text evidence="9">Part of the tripartite ATP-independent periplasmic (TRAP) transport system.</text>
</comment>
<evidence type="ECO:0000313" key="11">
    <source>
        <dbReference type="EMBL" id="QDY71026.1"/>
    </source>
</evidence>
<keyword evidence="2 9" id="KW-0813">Transport</keyword>
<reference evidence="11 12" key="1">
    <citation type="submission" date="2019-07" db="EMBL/GenBank/DDBJ databases">
        <title>Litoreibacter alkalisoli sp. nov., isolated from saline-alkaline soil.</title>
        <authorList>
            <person name="Wang S."/>
            <person name="Xu L."/>
            <person name="Xing Y.-T."/>
            <person name="Sun J.-Q."/>
        </authorList>
    </citation>
    <scope>NUCLEOTIDE SEQUENCE [LARGE SCALE GENOMIC DNA]</scope>
    <source>
        <strain evidence="11 12">LN3S51</strain>
        <plasmid evidence="11 12">unnamed2</plasmid>
    </source>
</reference>
<keyword evidence="5 9" id="KW-0812">Transmembrane</keyword>
<dbReference type="Proteomes" id="UP000318483">
    <property type="component" value="Plasmid unnamed2"/>
</dbReference>
<keyword evidence="6 9" id="KW-1133">Transmembrane helix</keyword>
<dbReference type="GO" id="GO:0005886">
    <property type="term" value="C:plasma membrane"/>
    <property type="evidence" value="ECO:0007669"/>
    <property type="project" value="UniProtKB-SubCell"/>
</dbReference>
<dbReference type="PANTHER" id="PTHR35011">
    <property type="entry name" value="2,3-DIKETO-L-GULONATE TRAP TRANSPORTER SMALL PERMEASE PROTEIN YIAM"/>
    <property type="match status" value="1"/>
</dbReference>
<comment type="subunit">
    <text evidence="9">The complex comprises the extracytoplasmic solute receptor protein and the two transmembrane proteins.</text>
</comment>
<dbReference type="GO" id="GO:0015740">
    <property type="term" value="P:C4-dicarboxylate transport"/>
    <property type="evidence" value="ECO:0007669"/>
    <property type="project" value="TreeGrafter"/>
</dbReference>
<evidence type="ECO:0000259" key="10">
    <source>
        <dbReference type="Pfam" id="PF04290"/>
    </source>
</evidence>
<evidence type="ECO:0000256" key="1">
    <source>
        <dbReference type="ARBA" id="ARBA00004429"/>
    </source>
</evidence>
<protein>
    <recommendedName>
        <fullName evidence="9">TRAP transporter small permease protein</fullName>
    </recommendedName>
</protein>
<dbReference type="OrthoDB" id="4964541at2"/>
<evidence type="ECO:0000256" key="2">
    <source>
        <dbReference type="ARBA" id="ARBA00022448"/>
    </source>
</evidence>
<evidence type="ECO:0000256" key="3">
    <source>
        <dbReference type="ARBA" id="ARBA00022475"/>
    </source>
</evidence>
<geneLocation type="plasmid" evidence="11 12">
    <name>unnamed2</name>
</geneLocation>
<feature type="domain" description="Tripartite ATP-independent periplasmic transporters DctQ component" evidence="10">
    <location>
        <begin position="5"/>
        <end position="151"/>
    </location>
</feature>
<gene>
    <name evidence="11" type="ORF">FPZ52_14870</name>
</gene>
<dbReference type="Pfam" id="PF04290">
    <property type="entry name" value="DctQ"/>
    <property type="match status" value="1"/>
</dbReference>
<dbReference type="InterPro" id="IPR007387">
    <property type="entry name" value="TRAP_DctQ"/>
</dbReference>
<dbReference type="InterPro" id="IPR055348">
    <property type="entry name" value="DctQ"/>
</dbReference>
<sequence>MALVFTIIFLNSTRRYLVGQSVPWGEELPIYLTIYGVMLALALGYLNDQHIRFSIFVDLLSERVRQRLYAAVDVLTIVSGLTLAYAGHVFALRRGGLDSSGLKSTADRLANATGITALEWVGKLGTWQYAIAIGGALLAVAALFKLIERIKTMGAN</sequence>
<evidence type="ECO:0000256" key="7">
    <source>
        <dbReference type="ARBA" id="ARBA00023136"/>
    </source>
</evidence>
<evidence type="ECO:0000256" key="9">
    <source>
        <dbReference type="RuleBase" id="RU369079"/>
    </source>
</evidence>
<evidence type="ECO:0000256" key="8">
    <source>
        <dbReference type="ARBA" id="ARBA00038436"/>
    </source>
</evidence>